<dbReference type="SMART" id="SM00884">
    <property type="entry name" value="Cullin_Nedd8"/>
    <property type="match status" value="1"/>
</dbReference>
<dbReference type="WBParaSite" id="PSAMB.scaffold3317size18784.g21181.t1">
    <property type="protein sequence ID" value="PSAMB.scaffold3317size18784.g21181.t1"/>
    <property type="gene ID" value="PSAMB.scaffold3317size18784.g21181"/>
</dbReference>
<sequence>MEGEPLDMPDHALVRLKTSFSNRQFKVDLSEIVLEREVSQEQEQEQEQEQMHKNIEEDRKILIKAAIVRVMKMRKQLEHQQLISEIINELTSRFKPQVPLIKKCVEILIEKEY</sequence>
<evidence type="ECO:0000259" key="3">
    <source>
        <dbReference type="SMART" id="SM00884"/>
    </source>
</evidence>
<dbReference type="AlphaFoldDB" id="A0A914W982"/>
<dbReference type="Gene3D" id="1.10.10.10">
    <property type="entry name" value="Winged helix-like DNA-binding domain superfamily/Winged helix DNA-binding domain"/>
    <property type="match status" value="1"/>
</dbReference>
<evidence type="ECO:0000256" key="2">
    <source>
        <dbReference type="ARBA" id="ARBA00022843"/>
    </source>
</evidence>
<proteinExistence type="predicted"/>
<name>A0A914W982_9BILA</name>
<feature type="domain" description="Cullin neddylation" evidence="3">
    <location>
        <begin position="55"/>
        <end position="113"/>
    </location>
</feature>
<organism evidence="4 5">
    <name type="scientific">Plectus sambesii</name>
    <dbReference type="NCBI Taxonomy" id="2011161"/>
    <lineage>
        <taxon>Eukaryota</taxon>
        <taxon>Metazoa</taxon>
        <taxon>Ecdysozoa</taxon>
        <taxon>Nematoda</taxon>
        <taxon>Chromadorea</taxon>
        <taxon>Plectida</taxon>
        <taxon>Plectina</taxon>
        <taxon>Plectoidea</taxon>
        <taxon>Plectidae</taxon>
        <taxon>Plectus</taxon>
    </lineage>
</organism>
<keyword evidence="1" id="KW-1017">Isopeptide bond</keyword>
<evidence type="ECO:0000313" key="5">
    <source>
        <dbReference type="WBParaSite" id="PSAMB.scaffold3317size18784.g21181.t1"/>
    </source>
</evidence>
<accession>A0A914W982</accession>
<reference evidence="5" key="1">
    <citation type="submission" date="2022-11" db="UniProtKB">
        <authorList>
            <consortium name="WormBaseParasite"/>
        </authorList>
    </citation>
    <scope>IDENTIFICATION</scope>
</reference>
<dbReference type="SUPFAM" id="SSF46785">
    <property type="entry name" value="Winged helix' DNA-binding domain"/>
    <property type="match status" value="1"/>
</dbReference>
<dbReference type="InterPro" id="IPR036390">
    <property type="entry name" value="WH_DNA-bd_sf"/>
</dbReference>
<evidence type="ECO:0000256" key="1">
    <source>
        <dbReference type="ARBA" id="ARBA00022499"/>
    </source>
</evidence>
<protein>
    <submittedName>
        <fullName evidence="5">Cullin protein neddylation domain-containing protein</fullName>
    </submittedName>
</protein>
<dbReference type="Pfam" id="PF10557">
    <property type="entry name" value="Cullin_Nedd8"/>
    <property type="match status" value="1"/>
</dbReference>
<dbReference type="FunFam" id="1.10.10.10:FF:000014">
    <property type="entry name" value="Cullin 1"/>
    <property type="match status" value="1"/>
</dbReference>
<keyword evidence="2" id="KW-0832">Ubl conjugation</keyword>
<dbReference type="InterPro" id="IPR036388">
    <property type="entry name" value="WH-like_DNA-bd_sf"/>
</dbReference>
<keyword evidence="4" id="KW-1185">Reference proteome</keyword>
<evidence type="ECO:0000313" key="4">
    <source>
        <dbReference type="Proteomes" id="UP000887566"/>
    </source>
</evidence>
<dbReference type="PANTHER" id="PTHR11932">
    <property type="entry name" value="CULLIN"/>
    <property type="match status" value="1"/>
</dbReference>
<dbReference type="InterPro" id="IPR045093">
    <property type="entry name" value="Cullin"/>
</dbReference>
<dbReference type="InterPro" id="IPR019559">
    <property type="entry name" value="Cullin_neddylation_domain"/>
</dbReference>
<dbReference type="Proteomes" id="UP000887566">
    <property type="component" value="Unplaced"/>
</dbReference>